<dbReference type="Proteomes" id="UP000255207">
    <property type="component" value="Unassembled WGS sequence"/>
</dbReference>
<gene>
    <name evidence="2" type="ORF">DWE98_07900</name>
</gene>
<reference evidence="3" key="1">
    <citation type="submission" date="2018-07" db="EMBL/GenBank/DDBJ databases">
        <authorList>
            <person name="Safronova V.I."/>
            <person name="Chirak E.R."/>
            <person name="Sazanova A.L."/>
        </authorList>
    </citation>
    <scope>NUCLEOTIDE SEQUENCE [LARGE SCALE GENOMIC DNA]</scope>
    <source>
        <strain evidence="3">RCAM04685</strain>
    </source>
</reference>
<accession>A0A370L939</accession>
<sequence>MRAVLFPVMLGLVPSLHVLRRGGREDVDGRDKPDHDDDWPLAPRKEVTASSQNAAPRPRPSSA</sequence>
<comment type="caution">
    <text evidence="2">The sequence shown here is derived from an EMBL/GenBank/DDBJ whole genome shotgun (WGS) entry which is preliminary data.</text>
</comment>
<evidence type="ECO:0000313" key="3">
    <source>
        <dbReference type="Proteomes" id="UP000255207"/>
    </source>
</evidence>
<organism evidence="2 3">
    <name type="scientific">Bosea caraganae</name>
    <dbReference type="NCBI Taxonomy" id="2763117"/>
    <lineage>
        <taxon>Bacteria</taxon>
        <taxon>Pseudomonadati</taxon>
        <taxon>Pseudomonadota</taxon>
        <taxon>Alphaproteobacteria</taxon>
        <taxon>Hyphomicrobiales</taxon>
        <taxon>Boseaceae</taxon>
        <taxon>Bosea</taxon>
    </lineage>
</organism>
<feature type="compositionally biased region" description="Basic and acidic residues" evidence="1">
    <location>
        <begin position="22"/>
        <end position="35"/>
    </location>
</feature>
<name>A0A370L939_9HYPH</name>
<dbReference type="EMBL" id="QQTP01000003">
    <property type="protein sequence ID" value="RDJ26766.1"/>
    <property type="molecule type" value="Genomic_DNA"/>
</dbReference>
<keyword evidence="3" id="KW-1185">Reference proteome</keyword>
<dbReference type="AlphaFoldDB" id="A0A370L939"/>
<protein>
    <submittedName>
        <fullName evidence="2">Uncharacterized protein</fullName>
    </submittedName>
</protein>
<evidence type="ECO:0000256" key="1">
    <source>
        <dbReference type="SAM" id="MobiDB-lite"/>
    </source>
</evidence>
<feature type="region of interest" description="Disordered" evidence="1">
    <location>
        <begin position="21"/>
        <end position="63"/>
    </location>
</feature>
<evidence type="ECO:0000313" key="2">
    <source>
        <dbReference type="EMBL" id="RDJ26766.1"/>
    </source>
</evidence>
<proteinExistence type="predicted"/>